<name>A0ABQ9P4E6_9PEZI</name>
<proteinExistence type="predicted"/>
<protein>
    <recommendedName>
        <fullName evidence="3">Chloramphenicol phosphotransferase-like protein</fullName>
    </recommendedName>
</protein>
<gene>
    <name evidence="1" type="ORF">H2201_001503</name>
</gene>
<evidence type="ECO:0000313" key="1">
    <source>
        <dbReference type="EMBL" id="KAJ9668455.1"/>
    </source>
</evidence>
<evidence type="ECO:0000313" key="2">
    <source>
        <dbReference type="Proteomes" id="UP001172684"/>
    </source>
</evidence>
<dbReference type="SUPFAM" id="SSF52540">
    <property type="entry name" value="P-loop containing nucleoside triphosphate hydrolases"/>
    <property type="match status" value="1"/>
</dbReference>
<comment type="caution">
    <text evidence="1">The sequence shown here is derived from an EMBL/GenBank/DDBJ whole genome shotgun (WGS) entry which is preliminary data.</text>
</comment>
<organism evidence="1 2">
    <name type="scientific">Coniosporium apollinis</name>
    <dbReference type="NCBI Taxonomy" id="61459"/>
    <lineage>
        <taxon>Eukaryota</taxon>
        <taxon>Fungi</taxon>
        <taxon>Dikarya</taxon>
        <taxon>Ascomycota</taxon>
        <taxon>Pezizomycotina</taxon>
        <taxon>Dothideomycetes</taxon>
        <taxon>Dothideomycetes incertae sedis</taxon>
        <taxon>Coniosporium</taxon>
    </lineage>
</organism>
<dbReference type="EMBL" id="JAPDRL010000007">
    <property type="protein sequence ID" value="KAJ9668455.1"/>
    <property type="molecule type" value="Genomic_DNA"/>
</dbReference>
<sequence length="258" mass="28504">MDQSTNSEPGNPSPRFPYKIPVATSITLHTSSSHLRQHYKAIAATNTTSIPPYVVFTNGFPGIGKLAVARTLQARIASKPTILIHNHLLIDPVEAIAPGRTPLHYKLRREFRQLAFDALEAEGNENTVLIMTSCTASNDADAEVFAEHVDIAQVRKIPFVCVNLLCDTDKQLARLQSQEQTSGITSKLTDPAVLERLMRDHKLLNPKDFPSVAENSDIRFLELNTTHRTANEAADEIVRFIKNMRPAGDAPDEAIDMG</sequence>
<dbReference type="Gene3D" id="3.40.50.300">
    <property type="entry name" value="P-loop containing nucleotide triphosphate hydrolases"/>
    <property type="match status" value="1"/>
</dbReference>
<dbReference type="Proteomes" id="UP001172684">
    <property type="component" value="Unassembled WGS sequence"/>
</dbReference>
<evidence type="ECO:0008006" key="3">
    <source>
        <dbReference type="Google" id="ProtNLM"/>
    </source>
</evidence>
<accession>A0ABQ9P4E6</accession>
<dbReference type="InterPro" id="IPR027417">
    <property type="entry name" value="P-loop_NTPase"/>
</dbReference>
<reference evidence="1" key="1">
    <citation type="submission" date="2022-10" db="EMBL/GenBank/DDBJ databases">
        <title>Culturing micro-colonial fungi from biological soil crusts in the Mojave desert and describing Neophaeococcomyces mojavensis, and introducing the new genera and species Taxawa tesnikishii.</title>
        <authorList>
            <person name="Kurbessoian T."/>
            <person name="Stajich J.E."/>
        </authorList>
    </citation>
    <scope>NUCLEOTIDE SEQUENCE</scope>
    <source>
        <strain evidence="1">TK_1</strain>
    </source>
</reference>
<keyword evidence="2" id="KW-1185">Reference proteome</keyword>